<protein>
    <submittedName>
        <fullName evidence="2">Uncharacterized protein</fullName>
    </submittedName>
</protein>
<reference evidence="2 3" key="1">
    <citation type="submission" date="2016-03" db="EMBL/GenBank/DDBJ databases">
        <title>Whole genome sequencing of Grifola frondosa 9006-11.</title>
        <authorList>
            <person name="Min B."/>
            <person name="Park H."/>
            <person name="Kim J.-G."/>
            <person name="Cho H."/>
            <person name="Oh Y.-L."/>
            <person name="Kong W.-S."/>
            <person name="Choi I.-G."/>
        </authorList>
    </citation>
    <scope>NUCLEOTIDE SEQUENCE [LARGE SCALE GENOMIC DNA]</scope>
    <source>
        <strain evidence="2 3">9006-11</strain>
    </source>
</reference>
<dbReference type="EMBL" id="LUGG01000002">
    <property type="protein sequence ID" value="OBZ77341.1"/>
    <property type="molecule type" value="Genomic_DNA"/>
</dbReference>
<feature type="compositionally biased region" description="Polar residues" evidence="1">
    <location>
        <begin position="94"/>
        <end position="104"/>
    </location>
</feature>
<evidence type="ECO:0000313" key="3">
    <source>
        <dbReference type="Proteomes" id="UP000092993"/>
    </source>
</evidence>
<feature type="compositionally biased region" description="Polar residues" evidence="1">
    <location>
        <begin position="113"/>
        <end position="128"/>
    </location>
</feature>
<feature type="compositionally biased region" description="Low complexity" evidence="1">
    <location>
        <begin position="38"/>
        <end position="51"/>
    </location>
</feature>
<name>A0A1C7MKD8_GRIFR</name>
<accession>A0A1C7MKD8</accession>
<keyword evidence="3" id="KW-1185">Reference proteome</keyword>
<feature type="compositionally biased region" description="Acidic residues" evidence="1">
    <location>
        <begin position="19"/>
        <end position="30"/>
    </location>
</feature>
<dbReference type="Proteomes" id="UP000092993">
    <property type="component" value="Unassembled WGS sequence"/>
</dbReference>
<comment type="caution">
    <text evidence="2">The sequence shown here is derived from an EMBL/GenBank/DDBJ whole genome shotgun (WGS) entry which is preliminary data.</text>
</comment>
<organism evidence="2 3">
    <name type="scientific">Grifola frondosa</name>
    <name type="common">Maitake</name>
    <name type="synonym">Polyporus frondosus</name>
    <dbReference type="NCBI Taxonomy" id="5627"/>
    <lineage>
        <taxon>Eukaryota</taxon>
        <taxon>Fungi</taxon>
        <taxon>Dikarya</taxon>
        <taxon>Basidiomycota</taxon>
        <taxon>Agaricomycotina</taxon>
        <taxon>Agaricomycetes</taxon>
        <taxon>Polyporales</taxon>
        <taxon>Grifolaceae</taxon>
        <taxon>Grifola</taxon>
    </lineage>
</organism>
<evidence type="ECO:0000256" key="1">
    <source>
        <dbReference type="SAM" id="MobiDB-lite"/>
    </source>
</evidence>
<proteinExistence type="predicted"/>
<dbReference type="AlphaFoldDB" id="A0A1C7MKD8"/>
<sequence>MSYLPLILDQLGFPVSSDFFDEPMEPDFEEDTKKKKSSSSSAPISGPLSASSKHKTSTRVITVVDDELHTREDASTPVPAATPQAASPNPWPPSTLNNDTNLSTAEVPPDSISLLSRSSGMAITIQET</sequence>
<feature type="region of interest" description="Disordered" evidence="1">
    <location>
        <begin position="15"/>
        <end position="128"/>
    </location>
</feature>
<evidence type="ECO:0000313" key="2">
    <source>
        <dbReference type="EMBL" id="OBZ77341.1"/>
    </source>
</evidence>
<gene>
    <name evidence="2" type="ORF">A0H81_02864</name>
</gene>